<dbReference type="AlphaFoldDB" id="A0A1G2LSU0"/>
<reference evidence="1 2" key="1">
    <citation type="journal article" date="2016" name="Nat. Commun.">
        <title>Thousands of microbial genomes shed light on interconnected biogeochemical processes in an aquifer system.</title>
        <authorList>
            <person name="Anantharaman K."/>
            <person name="Brown C.T."/>
            <person name="Hug L.A."/>
            <person name="Sharon I."/>
            <person name="Castelle C.J."/>
            <person name="Probst A.J."/>
            <person name="Thomas B.C."/>
            <person name="Singh A."/>
            <person name="Wilkins M.J."/>
            <person name="Karaoz U."/>
            <person name="Brodie E.L."/>
            <person name="Williams K.H."/>
            <person name="Hubbard S.S."/>
            <person name="Banfield J.F."/>
        </authorList>
    </citation>
    <scope>NUCLEOTIDE SEQUENCE [LARGE SCALE GENOMIC DNA]</scope>
</reference>
<dbReference type="Proteomes" id="UP000178302">
    <property type="component" value="Unassembled WGS sequence"/>
</dbReference>
<evidence type="ECO:0000313" key="2">
    <source>
        <dbReference type="Proteomes" id="UP000178302"/>
    </source>
</evidence>
<comment type="caution">
    <text evidence="1">The sequence shown here is derived from an EMBL/GenBank/DDBJ whole genome shotgun (WGS) entry which is preliminary data.</text>
</comment>
<organism evidence="1 2">
    <name type="scientific">Candidatus Tagabacteria bacterium RIFCSPLOWO2_01_FULL_39_11</name>
    <dbReference type="NCBI Taxonomy" id="1802295"/>
    <lineage>
        <taxon>Bacteria</taxon>
        <taxon>Candidatus Tagaibacteriota</taxon>
    </lineage>
</organism>
<gene>
    <name evidence="1" type="ORF">A2909_00100</name>
</gene>
<name>A0A1G2LSU0_9BACT</name>
<accession>A0A1G2LSU0</accession>
<proteinExistence type="predicted"/>
<sequence length="60" mass="6758">MIIKKAGNKTVILKMDLNEFQILKELIGLGNISIIYDRDLSEKTKKEMGEVASKVESFGE</sequence>
<evidence type="ECO:0000313" key="1">
    <source>
        <dbReference type="EMBL" id="OHA14718.1"/>
    </source>
</evidence>
<dbReference type="EMBL" id="MHQZ01000005">
    <property type="protein sequence ID" value="OHA14718.1"/>
    <property type="molecule type" value="Genomic_DNA"/>
</dbReference>
<protein>
    <submittedName>
        <fullName evidence="1">Uncharacterized protein</fullName>
    </submittedName>
</protein>